<dbReference type="EMBL" id="JACYTR010000003">
    <property type="protein sequence ID" value="MBD8524529.1"/>
    <property type="molecule type" value="Genomic_DNA"/>
</dbReference>
<evidence type="ECO:0000313" key="1">
    <source>
        <dbReference type="EMBL" id="MBD8524529.1"/>
    </source>
</evidence>
<organism evidence="1 2">
    <name type="scientific">Pseudomarimonas arenosa</name>
    <dbReference type="NCBI Taxonomy" id="2774145"/>
    <lineage>
        <taxon>Bacteria</taxon>
        <taxon>Pseudomonadati</taxon>
        <taxon>Pseudomonadota</taxon>
        <taxon>Gammaproteobacteria</taxon>
        <taxon>Lysobacterales</taxon>
        <taxon>Lysobacteraceae</taxon>
        <taxon>Pseudomarimonas</taxon>
    </lineage>
</organism>
<dbReference type="AlphaFoldDB" id="A0AAW3ZGY3"/>
<dbReference type="Proteomes" id="UP000613768">
    <property type="component" value="Unassembled WGS sequence"/>
</dbReference>
<comment type="caution">
    <text evidence="1">The sequence shown here is derived from an EMBL/GenBank/DDBJ whole genome shotgun (WGS) entry which is preliminary data.</text>
</comment>
<keyword evidence="2" id="KW-1185">Reference proteome</keyword>
<proteinExistence type="predicted"/>
<evidence type="ECO:0000313" key="2">
    <source>
        <dbReference type="Proteomes" id="UP000613768"/>
    </source>
</evidence>
<sequence length="62" mass="6785">MVTRQMGDETFVVSTTTAAKFLVQAKDGTTNPIPPNPQPGDTMTFTQTRVFGNQHVKTIEAM</sequence>
<name>A0AAW3ZGY3_9GAMM</name>
<gene>
    <name evidence="1" type="ORF">IFO71_02140</name>
</gene>
<reference evidence="1 2" key="1">
    <citation type="submission" date="2020-09" db="EMBL/GenBank/DDBJ databases">
        <title>Pseudoxanthomonas sp. CAU 1598 isolated from sand of Yaerae Beach.</title>
        <authorList>
            <person name="Kim W."/>
        </authorList>
    </citation>
    <scope>NUCLEOTIDE SEQUENCE [LARGE SCALE GENOMIC DNA]</scope>
    <source>
        <strain evidence="1 2">CAU 1598</strain>
    </source>
</reference>
<accession>A0AAW3ZGY3</accession>
<protein>
    <submittedName>
        <fullName evidence="1">Uncharacterized protein</fullName>
    </submittedName>
</protein>